<proteinExistence type="predicted"/>
<evidence type="ECO:0000313" key="3">
    <source>
        <dbReference type="Proteomes" id="UP000694845"/>
    </source>
</evidence>
<feature type="transmembrane region" description="Helical" evidence="2">
    <location>
        <begin position="48"/>
        <end position="68"/>
    </location>
</feature>
<feature type="transmembrane region" description="Helical" evidence="2">
    <location>
        <begin position="199"/>
        <end position="222"/>
    </location>
</feature>
<keyword evidence="2" id="KW-0472">Membrane</keyword>
<feature type="transmembrane region" description="Helical" evidence="2">
    <location>
        <begin position="74"/>
        <end position="90"/>
    </location>
</feature>
<sequence>MTNRARTSTTWGAHLPTARSVNGASQSLRESSNGCCRAPSGWFQILKLVALLVVLGALVALQCLQLAAPIEVGASISVVVVSIAVAYQVSKLKQAWEARRTRNAEASVRAQPNASAGHREINSAHISGRSLRSPPPSFQEATQGFPTTPPVTGLPNSRSSSTANPSCRRRLLTQLFLLLIAAVFLALLIVSILVPDVPISTGISFTVAFILVTIASRIPNIWRARKARRTRSARAEREVGVSSTAVPEEINGGRLNCVFVYDPPPYTEATGTSPPALTITCLPKDTPQGYRLTGTSRHPTVEPDVAAPPAETPIAANDPPPPSYEEAIANGAS</sequence>
<accession>A0A8B7XHZ5</accession>
<evidence type="ECO:0000256" key="2">
    <source>
        <dbReference type="SAM" id="Phobius"/>
    </source>
</evidence>
<evidence type="ECO:0000256" key="1">
    <source>
        <dbReference type="SAM" id="MobiDB-lite"/>
    </source>
</evidence>
<organism evidence="3 4">
    <name type="scientific">Acanthaster planci</name>
    <name type="common">Crown-of-thorns starfish</name>
    <dbReference type="NCBI Taxonomy" id="133434"/>
    <lineage>
        <taxon>Eukaryota</taxon>
        <taxon>Metazoa</taxon>
        <taxon>Echinodermata</taxon>
        <taxon>Eleutherozoa</taxon>
        <taxon>Asterozoa</taxon>
        <taxon>Asteroidea</taxon>
        <taxon>Valvatacea</taxon>
        <taxon>Valvatida</taxon>
        <taxon>Acanthasteridae</taxon>
        <taxon>Acanthaster</taxon>
    </lineage>
</organism>
<dbReference type="Proteomes" id="UP000694845">
    <property type="component" value="Unplaced"/>
</dbReference>
<name>A0A8B7XHZ5_ACAPL</name>
<dbReference type="KEGG" id="aplc:110973709"/>
<feature type="region of interest" description="Disordered" evidence="1">
    <location>
        <begin position="292"/>
        <end position="333"/>
    </location>
</feature>
<feature type="compositionally biased region" description="Polar residues" evidence="1">
    <location>
        <begin position="154"/>
        <end position="163"/>
    </location>
</feature>
<reference evidence="4" key="1">
    <citation type="submission" date="2025-08" db="UniProtKB">
        <authorList>
            <consortium name="RefSeq"/>
        </authorList>
    </citation>
    <scope>IDENTIFICATION</scope>
</reference>
<dbReference type="RefSeq" id="XP_022080418.1">
    <property type="nucleotide sequence ID" value="XM_022224726.1"/>
</dbReference>
<protein>
    <submittedName>
        <fullName evidence="4">Uncharacterized protein LOC110973709 isoform X1</fullName>
    </submittedName>
</protein>
<gene>
    <name evidence="4" type="primary">LOC110973709</name>
</gene>
<evidence type="ECO:0000313" key="4">
    <source>
        <dbReference type="RefSeq" id="XP_022080418.1"/>
    </source>
</evidence>
<dbReference type="AlphaFoldDB" id="A0A8B7XHZ5"/>
<keyword evidence="3" id="KW-1185">Reference proteome</keyword>
<feature type="transmembrane region" description="Helical" evidence="2">
    <location>
        <begin position="175"/>
        <end position="193"/>
    </location>
</feature>
<keyword evidence="2" id="KW-0812">Transmembrane</keyword>
<feature type="region of interest" description="Disordered" evidence="1">
    <location>
        <begin position="128"/>
        <end position="163"/>
    </location>
</feature>
<dbReference type="GeneID" id="110973709"/>
<keyword evidence="2" id="KW-1133">Transmembrane helix</keyword>